<dbReference type="InterPro" id="IPR040370">
    <property type="entry name" value="CCDC74A/CCDC74B/CCDC92"/>
</dbReference>
<evidence type="ECO:0000313" key="3">
    <source>
        <dbReference type="Proteomes" id="UP000001075"/>
    </source>
</evidence>
<dbReference type="PaxDb" id="10029-XP_007616360.1"/>
<sequence>MNEKPQKKGSVSTSSLHSNKSTTNSTASTNSQGKTRPQPTSFKKQELKSDALQKTDLEEQSLSSAALFHSSKLDRALGAQGQANYSTSSHSWKGPKGPKLQPRRLGWALQSECLVPGTLPQPRGGVGLMANFLSQGPGVHAVPQGHCQGPL</sequence>
<dbReference type="STRING" id="10029.G3HG09"/>
<feature type="region of interest" description="Disordered" evidence="1">
    <location>
        <begin position="78"/>
        <end position="100"/>
    </location>
</feature>
<accession>G3HG09</accession>
<feature type="compositionally biased region" description="Polar residues" evidence="1">
    <location>
        <begin position="81"/>
        <end position="91"/>
    </location>
</feature>
<feature type="region of interest" description="Disordered" evidence="1">
    <location>
        <begin position="1"/>
        <end position="61"/>
    </location>
</feature>
<dbReference type="Proteomes" id="UP000001075">
    <property type="component" value="Unassembled WGS sequence"/>
</dbReference>
<feature type="compositionally biased region" description="Polar residues" evidence="1">
    <location>
        <begin position="32"/>
        <end position="42"/>
    </location>
</feature>
<reference evidence="3" key="1">
    <citation type="journal article" date="2011" name="Nat. Biotechnol.">
        <title>The genomic sequence of the Chinese hamster ovary (CHO)-K1 cell line.</title>
        <authorList>
            <person name="Xu X."/>
            <person name="Nagarajan H."/>
            <person name="Lewis N.E."/>
            <person name="Pan S."/>
            <person name="Cai Z."/>
            <person name="Liu X."/>
            <person name="Chen W."/>
            <person name="Xie M."/>
            <person name="Wang W."/>
            <person name="Hammond S."/>
            <person name="Andersen M.R."/>
            <person name="Neff N."/>
            <person name="Passarelli B."/>
            <person name="Koh W."/>
            <person name="Fan H.C."/>
            <person name="Wang J."/>
            <person name="Gui Y."/>
            <person name="Lee K.H."/>
            <person name="Betenbaugh M.J."/>
            <person name="Quake S.R."/>
            <person name="Famili I."/>
            <person name="Palsson B.O."/>
            <person name="Wang J."/>
        </authorList>
    </citation>
    <scope>NUCLEOTIDE SEQUENCE [LARGE SCALE GENOMIC DNA]</scope>
    <source>
        <strain evidence="3">CHO K1 cell line</strain>
    </source>
</reference>
<evidence type="ECO:0000313" key="2">
    <source>
        <dbReference type="EMBL" id="EGW09601.1"/>
    </source>
</evidence>
<dbReference type="PANTHER" id="PTHR14882">
    <property type="entry name" value="COILED-COIL DOMAIN-CONTAINING 74A"/>
    <property type="match status" value="1"/>
</dbReference>
<protein>
    <submittedName>
        <fullName evidence="2">Coiled-coil domain-containing protein 74B</fullName>
    </submittedName>
</protein>
<dbReference type="AlphaFoldDB" id="G3HG09"/>
<proteinExistence type="predicted"/>
<evidence type="ECO:0000256" key="1">
    <source>
        <dbReference type="SAM" id="MobiDB-lite"/>
    </source>
</evidence>
<dbReference type="eggNOG" id="ENOG502S5P9">
    <property type="taxonomic scope" value="Eukaryota"/>
</dbReference>
<organism evidence="2 3">
    <name type="scientific">Cricetulus griseus</name>
    <name type="common">Chinese hamster</name>
    <name type="synonym">Cricetulus barabensis griseus</name>
    <dbReference type="NCBI Taxonomy" id="10029"/>
    <lineage>
        <taxon>Eukaryota</taxon>
        <taxon>Metazoa</taxon>
        <taxon>Chordata</taxon>
        <taxon>Craniata</taxon>
        <taxon>Vertebrata</taxon>
        <taxon>Euteleostomi</taxon>
        <taxon>Mammalia</taxon>
        <taxon>Eutheria</taxon>
        <taxon>Euarchontoglires</taxon>
        <taxon>Glires</taxon>
        <taxon>Rodentia</taxon>
        <taxon>Myomorpha</taxon>
        <taxon>Muroidea</taxon>
        <taxon>Cricetidae</taxon>
        <taxon>Cricetinae</taxon>
        <taxon>Cricetulus</taxon>
    </lineage>
</organism>
<name>G3HG09_CRIGR</name>
<dbReference type="PANTHER" id="PTHR14882:SF5">
    <property type="entry name" value="COILED-COIL DOMAIN CONTAINING 74A"/>
    <property type="match status" value="1"/>
</dbReference>
<feature type="compositionally biased region" description="Low complexity" evidence="1">
    <location>
        <begin position="18"/>
        <end position="31"/>
    </location>
</feature>
<feature type="compositionally biased region" description="Basic and acidic residues" evidence="1">
    <location>
        <begin position="43"/>
        <end position="57"/>
    </location>
</feature>
<dbReference type="EMBL" id="JH000340">
    <property type="protein sequence ID" value="EGW09601.1"/>
    <property type="molecule type" value="Genomic_DNA"/>
</dbReference>
<gene>
    <name evidence="2" type="ORF">I79_009528</name>
</gene>
<dbReference type="InParanoid" id="G3HG09"/>